<evidence type="ECO:0000256" key="14">
    <source>
        <dbReference type="RuleBase" id="RU003740"/>
    </source>
</evidence>
<dbReference type="AlphaFoldDB" id="D8QPL9"/>
<dbReference type="Gene3D" id="1.20.58.930">
    <property type="match status" value="1"/>
</dbReference>
<keyword evidence="8 12" id="KW-0663">Pyridoxal phosphate</keyword>
<feature type="non-terminal residue" evidence="16">
    <location>
        <position position="613"/>
    </location>
</feature>
<evidence type="ECO:0000256" key="9">
    <source>
        <dbReference type="ARBA" id="ARBA00023066"/>
    </source>
</evidence>
<evidence type="ECO:0000313" key="16">
    <source>
        <dbReference type="EMBL" id="EFJ37646.1"/>
    </source>
</evidence>
<feature type="non-terminal residue" evidence="16">
    <location>
        <position position="1"/>
    </location>
</feature>
<dbReference type="InterPro" id="IPR022653">
    <property type="entry name" value="De-COase2_pyr-phos_BS"/>
</dbReference>
<evidence type="ECO:0000256" key="11">
    <source>
        <dbReference type="ARBA" id="ARBA00049309"/>
    </source>
</evidence>
<dbReference type="InterPro" id="IPR022644">
    <property type="entry name" value="De-COase2_N"/>
</dbReference>
<keyword evidence="9 14" id="KW-0745">Spermidine biosynthesis</keyword>
<dbReference type="GO" id="GO:0006527">
    <property type="term" value="P:L-arginine catabolic process"/>
    <property type="evidence" value="ECO:0007669"/>
    <property type="project" value="InterPro"/>
</dbReference>
<dbReference type="HOGENOM" id="CLU_027243_1_0_1"/>
<keyword evidence="17" id="KW-1185">Reference proteome</keyword>
<evidence type="ECO:0000256" key="3">
    <source>
        <dbReference type="ARBA" id="ARBA00004773"/>
    </source>
</evidence>
<dbReference type="PIRSF" id="PIRSF001336">
    <property type="entry name" value="Arg_decrbxlase"/>
    <property type="match status" value="1"/>
</dbReference>
<dbReference type="GO" id="GO:0008295">
    <property type="term" value="P:spermidine biosynthetic process"/>
    <property type="evidence" value="ECO:0007669"/>
    <property type="project" value="UniProtKB-KW"/>
</dbReference>
<dbReference type="InterPro" id="IPR029066">
    <property type="entry name" value="PLP-binding_barrel"/>
</dbReference>
<dbReference type="eggNOG" id="ENOG502QTXD">
    <property type="taxonomic scope" value="Eukaryota"/>
</dbReference>
<sequence length="613" mass="65566">WSAGDSMALYRIGGWGFPFYSINGDGNLCVNPSGSGSGGASIELRAVIDRVLAASRGNISPPLIIRFPELLGARLRELQSAFQGAIHALGYNNRFQGVFPVKCNPDKLLVEEIVAAGKPFAFGLEAGSKPELLLTMSAMCKAHPDAFLICNGYKDAEYVQLALLARSLGMDCIIVLEQLDEVDLVIEMSQRLGIEPAIGVRSKLHTKHGGHWGETCGEGGKFGLSAPEIVEVARRLRRQGMLDCLELVHFHVGSQIPCLSVVKDSVSEAAFLYCELALMGAGMRILDIGGGLGIDYDGSASASSDMSVGYTVPEYASAVVAAIDAACAMKKVDAPVVCCESGRGLVSHHSVLVFDVYSATRVPKAKSSEQEELLGMVQELEFCEWGELDLPLGQLCEMVRAKSYGVAAEYARNAKSEASRLFKSGLVSLELRAGLERLYELLVASSMRQAPATYHMNLSMFKAIPDNWALGQLFPIVPLQRLNEEPTVRAILSDLTCDSDGRITSFVCGGGGGGGDTERPSPSLPVHELEEDDGVRAGGRARPYYLGLFLGGAYQEALSSMHNLFGVMHVVHVASDGGGGFSVTREIPGQSIASVLRSAQHDPGGMFDSLRAR</sequence>
<dbReference type="SUPFAM" id="SSF50621">
    <property type="entry name" value="Alanine racemase C-terminal domain-like"/>
    <property type="match status" value="1"/>
</dbReference>
<dbReference type="InParanoid" id="D8QPL9"/>
<dbReference type="InterPro" id="IPR002985">
    <property type="entry name" value="Arg_decrbxlase"/>
</dbReference>
<dbReference type="GO" id="GO:0008792">
    <property type="term" value="F:arginine decarboxylase activity"/>
    <property type="evidence" value="ECO:0000318"/>
    <property type="project" value="GO_Central"/>
</dbReference>
<evidence type="ECO:0000256" key="6">
    <source>
        <dbReference type="ARBA" id="ARBA00022793"/>
    </source>
</evidence>
<evidence type="ECO:0000256" key="7">
    <source>
        <dbReference type="ARBA" id="ARBA00022842"/>
    </source>
</evidence>
<dbReference type="Pfam" id="PF02784">
    <property type="entry name" value="Orn_Arg_deC_N"/>
    <property type="match status" value="1"/>
</dbReference>
<keyword evidence="7 14" id="KW-0460">Magnesium</keyword>
<dbReference type="STRING" id="88036.D8QPL9"/>
<comment type="catalytic activity">
    <reaction evidence="11 14">
        <text>L-arginine + H(+) = agmatine + CO2</text>
        <dbReference type="Rhea" id="RHEA:17641"/>
        <dbReference type="ChEBI" id="CHEBI:15378"/>
        <dbReference type="ChEBI" id="CHEBI:16526"/>
        <dbReference type="ChEBI" id="CHEBI:32682"/>
        <dbReference type="ChEBI" id="CHEBI:58145"/>
        <dbReference type="EC" id="4.1.1.19"/>
    </reaction>
</comment>
<dbReference type="EMBL" id="GL377565">
    <property type="protein sequence ID" value="EFJ37646.1"/>
    <property type="molecule type" value="Genomic_DNA"/>
</dbReference>
<dbReference type="FunCoup" id="D8QPL9">
    <property type="interactions" value="26"/>
</dbReference>
<dbReference type="EC" id="4.1.1.19" evidence="5 14"/>
<comment type="cofactor">
    <cofactor evidence="2 14">
        <name>Mg(2+)</name>
        <dbReference type="ChEBI" id="CHEBI:18420"/>
    </cofactor>
</comment>
<evidence type="ECO:0000256" key="8">
    <source>
        <dbReference type="ARBA" id="ARBA00022898"/>
    </source>
</evidence>
<evidence type="ECO:0000256" key="13">
    <source>
        <dbReference type="PIRSR" id="PIRSR600183-50"/>
    </source>
</evidence>
<evidence type="ECO:0000256" key="1">
    <source>
        <dbReference type="ARBA" id="ARBA00001933"/>
    </source>
</evidence>
<organism evidence="17">
    <name type="scientific">Selaginella moellendorffii</name>
    <name type="common">Spikemoss</name>
    <dbReference type="NCBI Taxonomy" id="88036"/>
    <lineage>
        <taxon>Eukaryota</taxon>
        <taxon>Viridiplantae</taxon>
        <taxon>Streptophyta</taxon>
        <taxon>Embryophyta</taxon>
        <taxon>Tracheophyta</taxon>
        <taxon>Lycopodiopsida</taxon>
        <taxon>Selaginellales</taxon>
        <taxon>Selaginellaceae</taxon>
        <taxon>Selaginella</taxon>
    </lineage>
</organism>
<dbReference type="PANTHER" id="PTHR43295">
    <property type="entry name" value="ARGININE DECARBOXYLASE"/>
    <property type="match status" value="1"/>
</dbReference>
<dbReference type="OMA" id="MPYLSME"/>
<dbReference type="Gramene" id="EFJ37646">
    <property type="protein sequence ID" value="EFJ37646"/>
    <property type="gene ID" value="SELMODRAFT_70229"/>
</dbReference>
<comment type="cofactor">
    <cofactor evidence="1 12 14">
        <name>pyridoxal 5'-phosphate</name>
        <dbReference type="ChEBI" id="CHEBI:597326"/>
    </cofactor>
</comment>
<dbReference type="SUPFAM" id="SSF51419">
    <property type="entry name" value="PLP-binding barrel"/>
    <property type="match status" value="1"/>
</dbReference>
<dbReference type="OrthoDB" id="3717802at2759"/>
<dbReference type="CDD" id="cd06830">
    <property type="entry name" value="PLPDE_III_ADC"/>
    <property type="match status" value="1"/>
</dbReference>
<evidence type="ECO:0000256" key="4">
    <source>
        <dbReference type="ARBA" id="ARBA00008357"/>
    </source>
</evidence>
<evidence type="ECO:0000256" key="10">
    <source>
        <dbReference type="ARBA" id="ARBA00023239"/>
    </source>
</evidence>
<comment type="similarity">
    <text evidence="4 14">Belongs to the Orn/Lys/Arg decarboxylase class-II family. SpeA subfamily.</text>
</comment>
<dbReference type="Gene3D" id="3.20.20.10">
    <property type="entry name" value="Alanine racemase"/>
    <property type="match status" value="1"/>
</dbReference>
<dbReference type="Gene3D" id="2.40.37.10">
    <property type="entry name" value="Lyase, Ornithine Decarboxylase, Chain A, domain 1"/>
    <property type="match status" value="1"/>
</dbReference>
<gene>
    <name evidence="16" type="ORF">SELMODRAFT_70229</name>
</gene>
<dbReference type="UniPathway" id="UPA00186">
    <property type="reaction ID" value="UER00284"/>
</dbReference>
<protein>
    <recommendedName>
        <fullName evidence="5 14">Arginine decarboxylase</fullName>
        <ecNumber evidence="5 14">4.1.1.19</ecNumber>
    </recommendedName>
</protein>
<accession>D8QPL9</accession>
<dbReference type="NCBIfam" id="NF003763">
    <property type="entry name" value="PRK05354.1"/>
    <property type="match status" value="1"/>
</dbReference>
<keyword evidence="10 14" id="KW-0456">Lyase</keyword>
<dbReference type="Proteomes" id="UP000001514">
    <property type="component" value="Unassembled WGS sequence"/>
</dbReference>
<dbReference type="GO" id="GO:0009446">
    <property type="term" value="P:putrescine biosynthetic process"/>
    <property type="evidence" value="ECO:0000318"/>
    <property type="project" value="GO_Central"/>
</dbReference>
<evidence type="ECO:0000313" key="17">
    <source>
        <dbReference type="Proteomes" id="UP000001514"/>
    </source>
</evidence>
<dbReference type="PRINTS" id="PR01180">
    <property type="entry name" value="ARGDCRBXLASE"/>
</dbReference>
<feature type="active site" description="Proton donor" evidence="13">
    <location>
        <position position="497"/>
    </location>
</feature>
<feature type="modified residue" description="N6-(pyridoxal phosphate)lysine" evidence="12">
    <location>
        <position position="102"/>
    </location>
</feature>
<comment type="pathway">
    <text evidence="3 14">Amine and polyamine biosynthesis; agmatine biosynthesis; agmatine from L-arginine: step 1/1.</text>
</comment>
<name>D8QPL9_SELML</name>
<feature type="domain" description="Orn/DAP/Arg decarboxylase 2 N-terminal" evidence="15">
    <location>
        <begin position="77"/>
        <end position="346"/>
    </location>
</feature>
<dbReference type="PANTHER" id="PTHR43295:SF1">
    <property type="entry name" value="ARGININE DECARBOXYLASE 1, CHLOROPLASTIC-RELATED"/>
    <property type="match status" value="1"/>
</dbReference>
<proteinExistence type="inferred from homology"/>
<evidence type="ECO:0000256" key="5">
    <source>
        <dbReference type="ARBA" id="ARBA00012426"/>
    </source>
</evidence>
<keyword evidence="6 14" id="KW-0210">Decarboxylase</keyword>
<evidence type="ECO:0000256" key="12">
    <source>
        <dbReference type="PIRSR" id="PIRSR001336-50"/>
    </source>
</evidence>
<dbReference type="InterPro" id="IPR009006">
    <property type="entry name" value="Ala_racemase/Decarboxylase_C"/>
</dbReference>
<dbReference type="PRINTS" id="PR01179">
    <property type="entry name" value="ODADCRBXLASE"/>
</dbReference>
<evidence type="ECO:0000259" key="15">
    <source>
        <dbReference type="Pfam" id="PF02784"/>
    </source>
</evidence>
<reference evidence="16 17" key="1">
    <citation type="journal article" date="2011" name="Science">
        <title>The Selaginella genome identifies genetic changes associated with the evolution of vascular plants.</title>
        <authorList>
            <person name="Banks J.A."/>
            <person name="Nishiyama T."/>
            <person name="Hasebe M."/>
            <person name="Bowman J.L."/>
            <person name="Gribskov M."/>
            <person name="dePamphilis C."/>
            <person name="Albert V.A."/>
            <person name="Aono N."/>
            <person name="Aoyama T."/>
            <person name="Ambrose B.A."/>
            <person name="Ashton N.W."/>
            <person name="Axtell M.J."/>
            <person name="Barker E."/>
            <person name="Barker M.S."/>
            <person name="Bennetzen J.L."/>
            <person name="Bonawitz N.D."/>
            <person name="Chapple C."/>
            <person name="Cheng C."/>
            <person name="Correa L.G."/>
            <person name="Dacre M."/>
            <person name="DeBarry J."/>
            <person name="Dreyer I."/>
            <person name="Elias M."/>
            <person name="Engstrom E.M."/>
            <person name="Estelle M."/>
            <person name="Feng L."/>
            <person name="Finet C."/>
            <person name="Floyd S.K."/>
            <person name="Frommer W.B."/>
            <person name="Fujita T."/>
            <person name="Gramzow L."/>
            <person name="Gutensohn M."/>
            <person name="Harholt J."/>
            <person name="Hattori M."/>
            <person name="Heyl A."/>
            <person name="Hirai T."/>
            <person name="Hiwatashi Y."/>
            <person name="Ishikawa M."/>
            <person name="Iwata M."/>
            <person name="Karol K.G."/>
            <person name="Koehler B."/>
            <person name="Kolukisaoglu U."/>
            <person name="Kubo M."/>
            <person name="Kurata T."/>
            <person name="Lalonde S."/>
            <person name="Li K."/>
            <person name="Li Y."/>
            <person name="Litt A."/>
            <person name="Lyons E."/>
            <person name="Manning G."/>
            <person name="Maruyama T."/>
            <person name="Michael T.P."/>
            <person name="Mikami K."/>
            <person name="Miyazaki S."/>
            <person name="Morinaga S."/>
            <person name="Murata T."/>
            <person name="Mueller-Roeber B."/>
            <person name="Nelson D.R."/>
            <person name="Obara M."/>
            <person name="Oguri Y."/>
            <person name="Olmstead R.G."/>
            <person name="Onodera N."/>
            <person name="Petersen B.L."/>
            <person name="Pils B."/>
            <person name="Prigge M."/>
            <person name="Rensing S.A."/>
            <person name="Riano-Pachon D.M."/>
            <person name="Roberts A.W."/>
            <person name="Sato Y."/>
            <person name="Scheller H.V."/>
            <person name="Schulz B."/>
            <person name="Schulz C."/>
            <person name="Shakirov E.V."/>
            <person name="Shibagaki N."/>
            <person name="Shinohara N."/>
            <person name="Shippen D.E."/>
            <person name="Soerensen I."/>
            <person name="Sotooka R."/>
            <person name="Sugimoto N."/>
            <person name="Sugita M."/>
            <person name="Sumikawa N."/>
            <person name="Tanurdzic M."/>
            <person name="Theissen G."/>
            <person name="Ulvskov P."/>
            <person name="Wakazuki S."/>
            <person name="Weng J.K."/>
            <person name="Willats W.W."/>
            <person name="Wipf D."/>
            <person name="Wolf P.G."/>
            <person name="Yang L."/>
            <person name="Zimmer A.D."/>
            <person name="Zhu Q."/>
            <person name="Mitros T."/>
            <person name="Hellsten U."/>
            <person name="Loque D."/>
            <person name="Otillar R."/>
            <person name="Salamov A."/>
            <person name="Schmutz J."/>
            <person name="Shapiro H."/>
            <person name="Lindquist E."/>
            <person name="Lucas S."/>
            <person name="Rokhsar D."/>
            <person name="Grigoriev I.V."/>
        </authorList>
    </citation>
    <scope>NUCLEOTIDE SEQUENCE [LARGE SCALE GENOMIC DNA]</scope>
</reference>
<evidence type="ECO:0000256" key="2">
    <source>
        <dbReference type="ARBA" id="ARBA00001946"/>
    </source>
</evidence>
<dbReference type="KEGG" id="smo:SELMODRAFT_70229"/>
<dbReference type="InterPro" id="IPR000183">
    <property type="entry name" value="Orn/DAP/Arg_de-COase"/>
</dbReference>
<dbReference type="PROSITE" id="PS00878">
    <property type="entry name" value="ODR_DC_2_1"/>
    <property type="match status" value="1"/>
</dbReference>